<organism evidence="3 4">
    <name type="scientific">Stachybotrys chartarum (strain CBS 109288 / IBT 7711)</name>
    <name type="common">Toxic black mold</name>
    <name type="synonym">Stilbospora chartarum</name>
    <dbReference type="NCBI Taxonomy" id="1280523"/>
    <lineage>
        <taxon>Eukaryota</taxon>
        <taxon>Fungi</taxon>
        <taxon>Dikarya</taxon>
        <taxon>Ascomycota</taxon>
        <taxon>Pezizomycotina</taxon>
        <taxon>Sordariomycetes</taxon>
        <taxon>Hypocreomycetidae</taxon>
        <taxon>Hypocreales</taxon>
        <taxon>Stachybotryaceae</taxon>
        <taxon>Stachybotrys</taxon>
    </lineage>
</organism>
<reference evidence="3 4" key="1">
    <citation type="journal article" date="2014" name="BMC Genomics">
        <title>Comparative genome sequencing reveals chemotype-specific gene clusters in the toxigenic black mold Stachybotrys.</title>
        <authorList>
            <person name="Semeiks J."/>
            <person name="Borek D."/>
            <person name="Otwinowski Z."/>
            <person name="Grishin N.V."/>
        </authorList>
    </citation>
    <scope>NUCLEOTIDE SEQUENCE [LARGE SCALE GENOMIC DNA]</scope>
    <source>
        <strain evidence="4">CBS 109288 / IBT 7711</strain>
    </source>
</reference>
<dbReference type="PANTHER" id="PTHR42470">
    <property type="entry name" value="VAST DOMAIN-CONTAINING PROTEIN"/>
    <property type="match status" value="1"/>
</dbReference>
<dbReference type="EMBL" id="KL647570">
    <property type="protein sequence ID" value="KEY74449.1"/>
    <property type="molecule type" value="Genomic_DNA"/>
</dbReference>
<feature type="domain" description="DUF7924" evidence="2">
    <location>
        <begin position="250"/>
        <end position="422"/>
    </location>
</feature>
<evidence type="ECO:0000259" key="2">
    <source>
        <dbReference type="Pfam" id="PF25545"/>
    </source>
</evidence>
<dbReference type="HOGENOM" id="CLU_036509_1_0_1"/>
<keyword evidence="4" id="KW-1185">Reference proteome</keyword>
<dbReference type="OrthoDB" id="5426775at2759"/>
<dbReference type="PANTHER" id="PTHR42470:SF1">
    <property type="entry name" value="VAST DOMAIN-CONTAINING PROTEIN"/>
    <property type="match status" value="1"/>
</dbReference>
<evidence type="ECO:0000313" key="3">
    <source>
        <dbReference type="EMBL" id="KEY74449.1"/>
    </source>
</evidence>
<dbReference type="Pfam" id="PF25545">
    <property type="entry name" value="DUF7924"/>
    <property type="match status" value="1"/>
</dbReference>
<dbReference type="InterPro" id="IPR057684">
    <property type="entry name" value="DUF7924"/>
</dbReference>
<gene>
    <name evidence="3" type="ORF">S7711_04487</name>
</gene>
<evidence type="ECO:0000313" key="4">
    <source>
        <dbReference type="Proteomes" id="UP000028045"/>
    </source>
</evidence>
<name>A0A084BA70_STACB</name>
<feature type="region of interest" description="Disordered" evidence="1">
    <location>
        <begin position="17"/>
        <end position="84"/>
    </location>
</feature>
<feature type="compositionally biased region" description="Basic and acidic residues" evidence="1">
    <location>
        <begin position="35"/>
        <end position="46"/>
    </location>
</feature>
<proteinExistence type="predicted"/>
<evidence type="ECO:0000256" key="1">
    <source>
        <dbReference type="SAM" id="MobiDB-lite"/>
    </source>
</evidence>
<protein>
    <recommendedName>
        <fullName evidence="2">DUF7924 domain-containing protein</fullName>
    </recommendedName>
</protein>
<dbReference type="AlphaFoldDB" id="A0A084BA70"/>
<dbReference type="Proteomes" id="UP000028045">
    <property type="component" value="Unassembled WGS sequence"/>
</dbReference>
<accession>A0A084BA70</accession>
<sequence>MNNGVSKRGPAAFVCAYRCPRRPGRLVNPSGTELPRSRREQPRENGDPAGDTTPVQARKKRLDATESDPSPAKRARLTRTDTPQLGVEDEKLIWQLVQTTVKQPKPNYPKHPYASFLKDFFDPLHPAPSPASVHTFVSEWLESVGSDREKHCRSDSHLHRSKRRSRFEEPHEIGTGDGLHTGCRWNNLALNNIHIRPSTTPLPDVVLSHIETVRANRDSPGLSSDELNQVVGQLDILAEGCDEDDVDLVPANPANPYKVTQTKPDKLYGYSENPNALFTQAQALAQTTLHPTNPHYPAATSQGLWFPFFAIEFKAAGGTRGDPWVATWVATNRCAGASSACLNAVDRLNTSLPKHPRMQWVDNFSYSIADDNTAQLYMLWKEDDLNYYLQWVGVVLLSDTEHFKNFRKHVRNVLHLGQDTRLM</sequence>